<reference evidence="13" key="1">
    <citation type="submission" date="2025-08" db="UniProtKB">
        <authorList>
            <consortium name="Ensembl"/>
        </authorList>
    </citation>
    <scope>IDENTIFICATION</scope>
</reference>
<keyword evidence="3 11" id="KW-0808">Transferase</keyword>
<evidence type="ECO:0000256" key="5">
    <source>
        <dbReference type="ARBA" id="ARBA00022968"/>
    </source>
</evidence>
<evidence type="ECO:0000256" key="11">
    <source>
        <dbReference type="RuleBase" id="RU364020"/>
    </source>
</evidence>
<protein>
    <recommendedName>
        <fullName evidence="11">Carbohydrate sulfotransferase</fullName>
        <ecNumber evidence="11">2.8.2.-</ecNumber>
    </recommendedName>
</protein>
<sequence length="430" mass="49498">MAVLLLKGADPCHRRTRSPPRGAPPRHLSSCRPSLLPPSLPLQPAVVRSSSDAFRSSAGDQSSSVPQEPRTPGPVRPAMKQTLSELMRMSRICRMVFATCLGSFVLVIFYFQSLFNPAMQTNHFMVDGCCKKGSRNALQELYNPLQSDLSGAATLHQARRDQVVDACRTYSASSRKRRVLTPGDLKHLVVDEDHELIYCYVPKVACTNWKRVMMVLTSRGKYTDPMKIPSNEAHIPSNLKTLNQYSISEINHRLKNYLKFLFVREPFERLVSAYRNKFTLKYNSSFHKRFGTRIIRRYRKNATQDALVNGDDVKFKEFIEYLVDPATQKDGPLNEHWQTVYQLCHPCHIHYDMVGKYETLEDDSNYLLELVGVGNFLRFPSYAKSTRTTDIMTAQFFSNISSQQQIQVYQLYKMDFHMFNYSIPSYLRLD</sequence>
<dbReference type="EC" id="2.8.2.-" evidence="11"/>
<dbReference type="STRING" id="30732.ENSOMEP00000015021"/>
<dbReference type="Ensembl" id="ENSOMET00000033808.1">
    <property type="protein sequence ID" value="ENSOMEP00000015021.1"/>
    <property type="gene ID" value="ENSOMEG00000016562.1"/>
</dbReference>
<keyword evidence="10 11" id="KW-0119">Carbohydrate metabolism</keyword>
<dbReference type="GeneTree" id="ENSGT00940000159167"/>
<dbReference type="InterPro" id="IPR005331">
    <property type="entry name" value="Sulfotransferase"/>
</dbReference>
<dbReference type="OrthoDB" id="2019940at2759"/>
<name>A0A3B3CAS7_ORYME</name>
<dbReference type="PaxDb" id="30732-ENSOMEP00000015021"/>
<proteinExistence type="inferred from homology"/>
<evidence type="ECO:0000256" key="9">
    <source>
        <dbReference type="ARBA" id="ARBA00023180"/>
    </source>
</evidence>
<dbReference type="GO" id="GO:0008146">
    <property type="term" value="F:sulfotransferase activity"/>
    <property type="evidence" value="ECO:0007669"/>
    <property type="project" value="InterPro"/>
</dbReference>
<dbReference type="GeneID" id="112155988"/>
<dbReference type="CTD" id="50515"/>
<feature type="region of interest" description="Disordered" evidence="12">
    <location>
        <begin position="1"/>
        <end position="77"/>
    </location>
</feature>
<evidence type="ECO:0000256" key="2">
    <source>
        <dbReference type="ARBA" id="ARBA00006339"/>
    </source>
</evidence>
<evidence type="ECO:0000256" key="12">
    <source>
        <dbReference type="SAM" id="MobiDB-lite"/>
    </source>
</evidence>
<comment type="similarity">
    <text evidence="2 11">Belongs to the sulfotransferase 2 family.</text>
</comment>
<dbReference type="InterPro" id="IPR018011">
    <property type="entry name" value="Carb_sulfotrans_8-10"/>
</dbReference>
<keyword evidence="6 11" id="KW-1133">Transmembrane helix</keyword>
<dbReference type="GO" id="GO:0016051">
    <property type="term" value="P:carbohydrate biosynthetic process"/>
    <property type="evidence" value="ECO:0007669"/>
    <property type="project" value="InterPro"/>
</dbReference>
<keyword evidence="14" id="KW-1185">Reference proteome</keyword>
<evidence type="ECO:0000256" key="1">
    <source>
        <dbReference type="ARBA" id="ARBA00004323"/>
    </source>
</evidence>
<dbReference type="Pfam" id="PF03567">
    <property type="entry name" value="Sulfotransfer_2"/>
    <property type="match status" value="1"/>
</dbReference>
<evidence type="ECO:0000256" key="10">
    <source>
        <dbReference type="ARBA" id="ARBA00023277"/>
    </source>
</evidence>
<keyword evidence="9 11" id="KW-0325">Glycoprotein</keyword>
<evidence type="ECO:0000313" key="14">
    <source>
        <dbReference type="Proteomes" id="UP000261560"/>
    </source>
</evidence>
<organism evidence="13 14">
    <name type="scientific">Oryzias melastigma</name>
    <name type="common">Marine medaka</name>
    <dbReference type="NCBI Taxonomy" id="30732"/>
    <lineage>
        <taxon>Eukaryota</taxon>
        <taxon>Metazoa</taxon>
        <taxon>Chordata</taxon>
        <taxon>Craniata</taxon>
        <taxon>Vertebrata</taxon>
        <taxon>Euteleostomi</taxon>
        <taxon>Actinopterygii</taxon>
        <taxon>Neopterygii</taxon>
        <taxon>Teleostei</taxon>
        <taxon>Neoteleostei</taxon>
        <taxon>Acanthomorphata</taxon>
        <taxon>Ovalentaria</taxon>
        <taxon>Atherinomorphae</taxon>
        <taxon>Beloniformes</taxon>
        <taxon>Adrianichthyidae</taxon>
        <taxon>Oryziinae</taxon>
        <taxon>Oryzias</taxon>
    </lineage>
</organism>
<dbReference type="KEGG" id="oml:112155988"/>
<evidence type="ECO:0000256" key="7">
    <source>
        <dbReference type="ARBA" id="ARBA00023034"/>
    </source>
</evidence>
<evidence type="ECO:0000313" key="13">
    <source>
        <dbReference type="Ensembl" id="ENSOMEP00000015021.1"/>
    </source>
</evidence>
<keyword evidence="8 11" id="KW-0472">Membrane</keyword>
<comment type="subcellular location">
    <subcellularLocation>
        <location evidence="1 11">Golgi apparatus membrane</location>
        <topology evidence="1 11">Single-pass type II membrane protein</topology>
    </subcellularLocation>
</comment>
<dbReference type="GO" id="GO:0000139">
    <property type="term" value="C:Golgi membrane"/>
    <property type="evidence" value="ECO:0007669"/>
    <property type="project" value="UniProtKB-SubCell"/>
</dbReference>
<dbReference type="Proteomes" id="UP000261560">
    <property type="component" value="Unplaced"/>
</dbReference>
<dbReference type="AlphaFoldDB" id="A0A3B3CAS7"/>
<keyword evidence="7 11" id="KW-0333">Golgi apparatus</keyword>
<evidence type="ECO:0000256" key="6">
    <source>
        <dbReference type="ARBA" id="ARBA00022989"/>
    </source>
</evidence>
<keyword evidence="4 11" id="KW-0812">Transmembrane</keyword>
<evidence type="ECO:0000256" key="3">
    <source>
        <dbReference type="ARBA" id="ARBA00022679"/>
    </source>
</evidence>
<dbReference type="GO" id="GO:0030166">
    <property type="term" value="P:proteoglycan biosynthetic process"/>
    <property type="evidence" value="ECO:0007669"/>
    <property type="project" value="TreeGrafter"/>
</dbReference>
<reference evidence="13" key="2">
    <citation type="submission" date="2025-09" db="UniProtKB">
        <authorList>
            <consortium name="Ensembl"/>
        </authorList>
    </citation>
    <scope>IDENTIFICATION</scope>
</reference>
<feature type="transmembrane region" description="Helical" evidence="11">
    <location>
        <begin position="92"/>
        <end position="111"/>
    </location>
</feature>
<feature type="compositionally biased region" description="Polar residues" evidence="12">
    <location>
        <begin position="48"/>
        <end position="66"/>
    </location>
</feature>
<evidence type="ECO:0000256" key="8">
    <source>
        <dbReference type="ARBA" id="ARBA00023136"/>
    </source>
</evidence>
<keyword evidence="5 11" id="KW-0735">Signal-anchor</keyword>
<dbReference type="PANTHER" id="PTHR12137:SF32">
    <property type="entry name" value="CARBOHYDRATE SULFOTRANSFERASE 11"/>
    <property type="match status" value="1"/>
</dbReference>
<dbReference type="PANTHER" id="PTHR12137">
    <property type="entry name" value="CARBOHYDRATE SULFOTRANSFERASE"/>
    <property type="match status" value="1"/>
</dbReference>
<evidence type="ECO:0000256" key="4">
    <source>
        <dbReference type="ARBA" id="ARBA00022692"/>
    </source>
</evidence>
<feature type="compositionally biased region" description="Low complexity" evidence="12">
    <location>
        <begin position="25"/>
        <end position="34"/>
    </location>
</feature>
<accession>A0A3B3CAS7</accession>
<dbReference type="RefSeq" id="XP_024143864.2">
    <property type="nucleotide sequence ID" value="XM_024288096.2"/>
</dbReference>